<evidence type="ECO:0000313" key="3">
    <source>
        <dbReference type="EMBL" id="RDI42296.1"/>
    </source>
</evidence>
<keyword evidence="1" id="KW-1133">Transmembrane helix</keyword>
<feature type="transmembrane region" description="Helical" evidence="1">
    <location>
        <begin position="45"/>
        <end position="64"/>
    </location>
</feature>
<dbReference type="PANTHER" id="PTHR33802:SF1">
    <property type="entry name" value="XK-RELATED PROTEIN"/>
    <property type="match status" value="1"/>
</dbReference>
<dbReference type="InterPro" id="IPR038330">
    <property type="entry name" value="TspO/MBR-related_sf"/>
</dbReference>
<organism evidence="3 4">
    <name type="scientific">Falsibacillus pallidus</name>
    <dbReference type="NCBI Taxonomy" id="493781"/>
    <lineage>
        <taxon>Bacteria</taxon>
        <taxon>Bacillati</taxon>
        <taxon>Bacillota</taxon>
        <taxon>Bacilli</taxon>
        <taxon>Bacillales</taxon>
        <taxon>Bacillaceae</taxon>
        <taxon>Falsibacillus</taxon>
    </lineage>
</organism>
<dbReference type="Gene3D" id="1.20.1260.100">
    <property type="entry name" value="TspO/MBR protein"/>
    <property type="match status" value="1"/>
</dbReference>
<dbReference type="AlphaFoldDB" id="A0A370GGE0"/>
<protein>
    <recommendedName>
        <fullName evidence="5">TspO/MBR related protein</fullName>
    </recommendedName>
</protein>
<feature type="transmembrane region" description="Helical" evidence="1">
    <location>
        <begin position="102"/>
        <end position="122"/>
    </location>
</feature>
<dbReference type="RefSeq" id="WP_114745680.1">
    <property type="nucleotide sequence ID" value="NZ_QQAY01000005.1"/>
</dbReference>
<dbReference type="OrthoDB" id="5189031at2"/>
<sequence>MVRFLLNLAAFLLMVAVNALANIIPFNGQTTGEISNRLHVLFTPAGYVFSIWGLIYLLTGIWVLRELPKKRRDLPLYTTTSGLFIWSSLLNTAWIFLWHFEFFFFTVVVMVLLLLTLIKLYTRIQAVDHSFWDILPFSVYLGWISVATIANISYVLTFYGWNGFGLSDVTWTVILLLSGTFLALFFRWKNHDWVYPLVFIWAFVGIGVKNQASTPTVAYIAYGLAAVILIGIFLFRNPKIET</sequence>
<evidence type="ECO:0008006" key="5">
    <source>
        <dbReference type="Google" id="ProtNLM"/>
    </source>
</evidence>
<dbReference type="EMBL" id="QQAY01000005">
    <property type="protein sequence ID" value="RDI42296.1"/>
    <property type="molecule type" value="Genomic_DNA"/>
</dbReference>
<feature type="transmembrane region" description="Helical" evidence="1">
    <location>
        <begin position="169"/>
        <end position="186"/>
    </location>
</feature>
<accession>A0A370GGE0</accession>
<feature type="transmembrane region" description="Helical" evidence="1">
    <location>
        <begin position="193"/>
        <end position="210"/>
    </location>
</feature>
<keyword evidence="1" id="KW-0812">Transmembrane</keyword>
<feature type="transmembrane region" description="Helical" evidence="1">
    <location>
        <begin position="216"/>
        <end position="235"/>
    </location>
</feature>
<feature type="transmembrane region" description="Helical" evidence="1">
    <location>
        <begin position="76"/>
        <end position="96"/>
    </location>
</feature>
<evidence type="ECO:0000313" key="4">
    <source>
        <dbReference type="Proteomes" id="UP000255326"/>
    </source>
</evidence>
<reference evidence="3 4" key="1">
    <citation type="submission" date="2018-07" db="EMBL/GenBank/DDBJ databases">
        <title>Genomic Encyclopedia of Type Strains, Phase IV (KMG-IV): sequencing the most valuable type-strain genomes for metagenomic binning, comparative biology and taxonomic classification.</title>
        <authorList>
            <person name="Goeker M."/>
        </authorList>
    </citation>
    <scope>NUCLEOTIDE SEQUENCE [LARGE SCALE GENOMIC DNA]</scope>
    <source>
        <strain evidence="3 4">DSM 25281</strain>
    </source>
</reference>
<evidence type="ECO:0000256" key="1">
    <source>
        <dbReference type="SAM" id="Phobius"/>
    </source>
</evidence>
<dbReference type="Proteomes" id="UP000255326">
    <property type="component" value="Unassembled WGS sequence"/>
</dbReference>
<keyword evidence="2" id="KW-0732">Signal</keyword>
<feature type="signal peptide" evidence="2">
    <location>
        <begin position="1"/>
        <end position="21"/>
    </location>
</feature>
<feature type="chain" id="PRO_5016969265" description="TspO/MBR related protein" evidence="2">
    <location>
        <begin position="22"/>
        <end position="242"/>
    </location>
</feature>
<dbReference type="PANTHER" id="PTHR33802">
    <property type="entry name" value="SI:CH211-161H7.5-RELATED"/>
    <property type="match status" value="1"/>
</dbReference>
<gene>
    <name evidence="3" type="ORF">DFR59_105137</name>
</gene>
<keyword evidence="4" id="KW-1185">Reference proteome</keyword>
<evidence type="ECO:0000256" key="2">
    <source>
        <dbReference type="SAM" id="SignalP"/>
    </source>
</evidence>
<proteinExistence type="predicted"/>
<name>A0A370GGE0_9BACI</name>
<comment type="caution">
    <text evidence="3">The sequence shown here is derived from an EMBL/GenBank/DDBJ whole genome shotgun (WGS) entry which is preliminary data.</text>
</comment>
<keyword evidence="1" id="KW-0472">Membrane</keyword>
<feature type="transmembrane region" description="Helical" evidence="1">
    <location>
        <begin position="134"/>
        <end position="157"/>
    </location>
</feature>